<sequence length="142" mass="15696">MQFSKANYQEHLQLKALQQSQRSTATAAHDSTTCISKSGASDHITDNGSLFSFIFVPKFPHFIILADGSKVAAKGIGHASPTPSQSLDFVLFILSCPFNIICFSLLTHKLNCSITFDVDSFITQKHGMGWMISREHESPNLY</sequence>
<reference evidence="1" key="1">
    <citation type="submission" date="2018-05" db="EMBL/GenBank/DDBJ databases">
        <title>Draft genome of Mucuna pruriens seed.</title>
        <authorList>
            <person name="Nnadi N.E."/>
            <person name="Vos R."/>
            <person name="Hasami M.H."/>
            <person name="Devisetty U.K."/>
            <person name="Aguiy J.C."/>
        </authorList>
    </citation>
    <scope>NUCLEOTIDE SEQUENCE [LARGE SCALE GENOMIC DNA]</scope>
    <source>
        <strain evidence="1">JCA_2017</strain>
    </source>
</reference>
<organism evidence="1 2">
    <name type="scientific">Mucuna pruriens</name>
    <name type="common">Velvet bean</name>
    <name type="synonym">Dolichos pruriens</name>
    <dbReference type="NCBI Taxonomy" id="157652"/>
    <lineage>
        <taxon>Eukaryota</taxon>
        <taxon>Viridiplantae</taxon>
        <taxon>Streptophyta</taxon>
        <taxon>Embryophyta</taxon>
        <taxon>Tracheophyta</taxon>
        <taxon>Spermatophyta</taxon>
        <taxon>Magnoliopsida</taxon>
        <taxon>eudicotyledons</taxon>
        <taxon>Gunneridae</taxon>
        <taxon>Pentapetalae</taxon>
        <taxon>rosids</taxon>
        <taxon>fabids</taxon>
        <taxon>Fabales</taxon>
        <taxon>Fabaceae</taxon>
        <taxon>Papilionoideae</taxon>
        <taxon>50 kb inversion clade</taxon>
        <taxon>NPAAA clade</taxon>
        <taxon>indigoferoid/millettioid clade</taxon>
        <taxon>Phaseoleae</taxon>
        <taxon>Mucuna</taxon>
    </lineage>
</organism>
<dbReference type="AlphaFoldDB" id="A0A371HEJ3"/>
<protein>
    <submittedName>
        <fullName evidence="1">Uncharacterized protein</fullName>
    </submittedName>
</protein>
<comment type="caution">
    <text evidence="1">The sequence shown here is derived from an EMBL/GenBank/DDBJ whole genome shotgun (WGS) entry which is preliminary data.</text>
</comment>
<dbReference type="OrthoDB" id="1749787at2759"/>
<gene>
    <name evidence="1" type="ORF">CR513_15515</name>
</gene>
<dbReference type="Proteomes" id="UP000257109">
    <property type="component" value="Unassembled WGS sequence"/>
</dbReference>
<evidence type="ECO:0000313" key="2">
    <source>
        <dbReference type="Proteomes" id="UP000257109"/>
    </source>
</evidence>
<feature type="non-terminal residue" evidence="1">
    <location>
        <position position="1"/>
    </location>
</feature>
<keyword evidence="2" id="KW-1185">Reference proteome</keyword>
<evidence type="ECO:0000313" key="1">
    <source>
        <dbReference type="EMBL" id="RDY01210.1"/>
    </source>
</evidence>
<accession>A0A371HEJ3</accession>
<proteinExistence type="predicted"/>
<dbReference type="EMBL" id="QJKJ01002814">
    <property type="protein sequence ID" value="RDY01210.1"/>
    <property type="molecule type" value="Genomic_DNA"/>
</dbReference>
<name>A0A371HEJ3_MUCPR</name>